<dbReference type="Pfam" id="PF07562">
    <property type="entry name" value="NCD3G"/>
    <property type="match status" value="1"/>
</dbReference>
<dbReference type="InterPro" id="IPR038550">
    <property type="entry name" value="GPCR_3_9-Cys_sf"/>
</dbReference>
<keyword evidence="11" id="KW-0807">Transducer</keyword>
<feature type="transmembrane region" description="Helical" evidence="12">
    <location>
        <begin position="468"/>
        <end position="484"/>
    </location>
</feature>
<dbReference type="InterPro" id="IPR050726">
    <property type="entry name" value="mGluR"/>
</dbReference>
<dbReference type="PRINTS" id="PR00248">
    <property type="entry name" value="GPCRMGR"/>
</dbReference>
<comment type="caution">
    <text evidence="14">The sequence shown here is derived from an EMBL/GenBank/DDBJ whole genome shotgun (WGS) entry which is preliminary data.</text>
</comment>
<evidence type="ECO:0000256" key="7">
    <source>
        <dbReference type="ARBA" id="ARBA00023040"/>
    </source>
</evidence>
<dbReference type="InterPro" id="IPR000337">
    <property type="entry name" value="GPCR_3"/>
</dbReference>
<keyword evidence="15" id="KW-1185">Reference proteome</keyword>
<evidence type="ECO:0000256" key="2">
    <source>
        <dbReference type="ARBA" id="ARBA00007242"/>
    </source>
</evidence>
<evidence type="ECO:0000256" key="6">
    <source>
        <dbReference type="ARBA" id="ARBA00022989"/>
    </source>
</evidence>
<evidence type="ECO:0000256" key="11">
    <source>
        <dbReference type="ARBA" id="ARBA00023224"/>
    </source>
</evidence>
<evidence type="ECO:0000256" key="8">
    <source>
        <dbReference type="ARBA" id="ARBA00023136"/>
    </source>
</evidence>
<dbReference type="Pfam" id="PF01094">
    <property type="entry name" value="ANF_receptor"/>
    <property type="match status" value="1"/>
</dbReference>
<keyword evidence="7" id="KW-0297">G-protein coupled receptor</keyword>
<feature type="transmembrane region" description="Helical" evidence="12">
    <location>
        <begin position="399"/>
        <end position="424"/>
    </location>
</feature>
<keyword evidence="9" id="KW-0675">Receptor</keyword>
<evidence type="ECO:0000256" key="12">
    <source>
        <dbReference type="SAM" id="Phobius"/>
    </source>
</evidence>
<dbReference type="PANTHER" id="PTHR24060">
    <property type="entry name" value="METABOTROPIC GLUTAMATE RECEPTOR"/>
    <property type="match status" value="1"/>
</dbReference>
<keyword evidence="6 12" id="KW-1133">Transmembrane helix</keyword>
<dbReference type="PRINTS" id="PR00593">
    <property type="entry name" value="MTABOTROPICR"/>
</dbReference>
<feature type="transmembrane region" description="Helical" evidence="12">
    <location>
        <begin position="436"/>
        <end position="456"/>
    </location>
</feature>
<dbReference type="Gene3D" id="2.10.50.30">
    <property type="entry name" value="GPCR, family 3, nine cysteines domain"/>
    <property type="match status" value="1"/>
</dbReference>
<keyword evidence="4 12" id="KW-0812">Transmembrane</keyword>
<evidence type="ECO:0000256" key="10">
    <source>
        <dbReference type="ARBA" id="ARBA00023180"/>
    </source>
</evidence>
<dbReference type="Proteomes" id="UP001159042">
    <property type="component" value="Unassembled WGS sequence"/>
</dbReference>
<evidence type="ECO:0000313" key="14">
    <source>
        <dbReference type="EMBL" id="KAJ8911079.1"/>
    </source>
</evidence>
<dbReference type="InterPro" id="IPR000162">
    <property type="entry name" value="GPCR_3_mtglu_rcpt"/>
</dbReference>
<dbReference type="GO" id="GO:0005886">
    <property type="term" value="C:plasma membrane"/>
    <property type="evidence" value="ECO:0007669"/>
    <property type="project" value="UniProtKB-SubCell"/>
</dbReference>
<dbReference type="AlphaFoldDB" id="A0AAV8VA79"/>
<evidence type="ECO:0000256" key="3">
    <source>
        <dbReference type="ARBA" id="ARBA00022475"/>
    </source>
</evidence>
<comment type="similarity">
    <text evidence="2">Belongs to the G-protein coupled receptor 3 family.</text>
</comment>
<proteinExistence type="inferred from homology"/>
<feature type="transmembrane region" description="Helical" evidence="12">
    <location>
        <begin position="617"/>
        <end position="637"/>
    </location>
</feature>
<dbReference type="InterPro" id="IPR028082">
    <property type="entry name" value="Peripla_BP_I"/>
</dbReference>
<dbReference type="InterPro" id="IPR001828">
    <property type="entry name" value="ANF_lig-bd_rcpt"/>
</dbReference>
<feature type="transmembrane region" description="Helical" evidence="12">
    <location>
        <begin position="589"/>
        <end position="611"/>
    </location>
</feature>
<dbReference type="SUPFAM" id="SSF53822">
    <property type="entry name" value="Periplasmic binding protein-like I"/>
    <property type="match status" value="1"/>
</dbReference>
<dbReference type="GO" id="GO:0004930">
    <property type="term" value="F:G protein-coupled receptor activity"/>
    <property type="evidence" value="ECO:0007669"/>
    <property type="project" value="UniProtKB-KW"/>
</dbReference>
<dbReference type="CDD" id="cd15285">
    <property type="entry name" value="7tmC_mGluR_group1"/>
    <property type="match status" value="1"/>
</dbReference>
<feature type="domain" description="G-protein coupled receptors family 3 profile" evidence="13">
    <location>
        <begin position="398"/>
        <end position="659"/>
    </location>
</feature>
<evidence type="ECO:0000313" key="15">
    <source>
        <dbReference type="Proteomes" id="UP001159042"/>
    </source>
</evidence>
<dbReference type="InterPro" id="IPR011500">
    <property type="entry name" value="GPCR_3_9-Cys_dom"/>
</dbReference>
<gene>
    <name evidence="14" type="ORF">NQ315_015251</name>
</gene>
<dbReference type="PROSITE" id="PS50259">
    <property type="entry name" value="G_PROTEIN_RECEP_F3_4"/>
    <property type="match status" value="1"/>
</dbReference>
<name>A0AAV8VA79_9CUCU</name>
<evidence type="ECO:0000256" key="9">
    <source>
        <dbReference type="ARBA" id="ARBA00023170"/>
    </source>
</evidence>
<dbReference type="FunFam" id="3.40.50.2300:FF:000145">
    <property type="entry name" value="Glutamate receptor, metabotropic"/>
    <property type="match status" value="1"/>
</dbReference>
<accession>A0AAV8VA79</accession>
<reference evidence="14 15" key="1">
    <citation type="journal article" date="2023" name="Insect Mol. Biol.">
        <title>Genome sequencing provides insights into the evolution of gene families encoding plant cell wall-degrading enzymes in longhorned beetles.</title>
        <authorList>
            <person name="Shin N.R."/>
            <person name="Okamura Y."/>
            <person name="Kirsch R."/>
            <person name="Pauchet Y."/>
        </authorList>
    </citation>
    <scope>NUCLEOTIDE SEQUENCE [LARGE SCALE GENOMIC DNA]</scope>
    <source>
        <strain evidence="14">EAD_L_NR</strain>
    </source>
</reference>
<keyword evidence="10" id="KW-0325">Glycoprotein</keyword>
<keyword evidence="5" id="KW-0732">Signal</keyword>
<evidence type="ECO:0000259" key="13">
    <source>
        <dbReference type="PROSITE" id="PS50259"/>
    </source>
</evidence>
<evidence type="ECO:0000256" key="4">
    <source>
        <dbReference type="ARBA" id="ARBA00022692"/>
    </source>
</evidence>
<dbReference type="InterPro" id="IPR017978">
    <property type="entry name" value="GPCR_3_C"/>
</dbReference>
<dbReference type="Gene3D" id="3.40.50.2300">
    <property type="match status" value="2"/>
</dbReference>
<feature type="non-terminal residue" evidence="14">
    <location>
        <position position="1"/>
    </location>
</feature>
<dbReference type="FunFam" id="2.10.50.30:FF:000004">
    <property type="entry name" value="Taste receptor type 1 member 3-like protein"/>
    <property type="match status" value="1"/>
</dbReference>
<feature type="transmembrane region" description="Helical" evidence="12">
    <location>
        <begin position="558"/>
        <end position="577"/>
    </location>
</feature>
<organism evidence="14 15">
    <name type="scientific">Exocentrus adspersus</name>
    <dbReference type="NCBI Taxonomy" id="1586481"/>
    <lineage>
        <taxon>Eukaryota</taxon>
        <taxon>Metazoa</taxon>
        <taxon>Ecdysozoa</taxon>
        <taxon>Arthropoda</taxon>
        <taxon>Hexapoda</taxon>
        <taxon>Insecta</taxon>
        <taxon>Pterygota</taxon>
        <taxon>Neoptera</taxon>
        <taxon>Endopterygota</taxon>
        <taxon>Coleoptera</taxon>
        <taxon>Polyphaga</taxon>
        <taxon>Cucujiformia</taxon>
        <taxon>Chrysomeloidea</taxon>
        <taxon>Cerambycidae</taxon>
        <taxon>Lamiinae</taxon>
        <taxon>Acanthocinini</taxon>
        <taxon>Exocentrus</taxon>
    </lineage>
</organism>
<feature type="transmembrane region" description="Helical" evidence="12">
    <location>
        <begin position="505"/>
        <end position="527"/>
    </location>
</feature>
<comment type="subcellular location">
    <subcellularLocation>
        <location evidence="1">Cell membrane</location>
        <topology evidence="1">Multi-pass membrane protein</topology>
    </subcellularLocation>
</comment>
<keyword evidence="3" id="KW-1003">Cell membrane</keyword>
<dbReference type="EMBL" id="JANEYG010000218">
    <property type="protein sequence ID" value="KAJ8911079.1"/>
    <property type="molecule type" value="Genomic_DNA"/>
</dbReference>
<keyword evidence="8 12" id="KW-0472">Membrane</keyword>
<sequence length="776" mass="87554">IFISDCFVPENYGQSGIQAFRELAEEADVCIAREDSVLSSAAEEVFEKVILNLKQDPNANVVVCFCEGLTVRGLLMATRKLNMTNHFLFIGSDGWGDRGDVTKDYEEEAWGGLSIRIHSPYVDSFDSYYLSLHPDNNTRNPWFKEFWEFKFSCKFVSLVGNLSSSLAVNSSMNYTETDGNTVNYTTLEEPSQNFCTGEENLATNYRQDSKLSFVIKAIYTLAHALHDMQQDMCGHGSVGMCDKLLPFNGSLFKNYLMNVSFEYEEEIIEFDENGDPPGRYDIMNYQKLEDGSFDYVQVGSWNNRSLLWNNSRSLQLGRNRKTVKSVCSQECPRGQYKNVQQGGKDKRCCWVCVPCPAGEVLENDGESCRKCPLGSAPDEQKIECQVLPVEYVQWFDTQAIIAMIFSTMGFLSTSIAFFIFLKYNNTPVVKSSTKELCYIILAGMTLSHASIFAILAKPEPLSCALTRFLPGLSFAMIYAALLTKTNRIARILAGSKKRFPKRKPLFMSAAAQVVITLFLVAIEVFIAGSMLHYQTSDIKYVYLNKKTLLECNTTPEGVVVPLSFDFFLILLCTLYAVKTRNVPENFNEAKFIGFAMYTTCVIWIAFVPIYFGSDSKVITLSMCVTLSAMVTWIFLFVPKMYILIFQPEKNNRALFTTTKIRCHIGSRVASAVSEKSSTNSWRESSTSIREIEKCNREFVPQKRTLSCQTGSELLQVLLNPKVLMEACSPIHNSCVPRITERNCCEADSCQVKNITIKLPDNPIDFSYLANIKFGKL</sequence>
<protein>
    <recommendedName>
        <fullName evidence="13">G-protein coupled receptors family 3 profile domain-containing protein</fullName>
    </recommendedName>
</protein>
<dbReference type="Pfam" id="PF00003">
    <property type="entry name" value="7tm_3"/>
    <property type="match status" value="1"/>
</dbReference>
<evidence type="ECO:0000256" key="1">
    <source>
        <dbReference type="ARBA" id="ARBA00004651"/>
    </source>
</evidence>
<evidence type="ECO:0000256" key="5">
    <source>
        <dbReference type="ARBA" id="ARBA00022729"/>
    </source>
</evidence>